<name>A0A5J4KSS3_9CHLR</name>
<evidence type="ECO:0000313" key="1">
    <source>
        <dbReference type="EMBL" id="GER90935.1"/>
    </source>
</evidence>
<reference evidence="1 2" key="1">
    <citation type="submission" date="2019-10" db="EMBL/GenBank/DDBJ databases">
        <title>Dictyobacter vulcani sp. nov., within the class Ktedonobacteria, isolated from soil of volcanic Mt. Zao.</title>
        <authorList>
            <person name="Zheng Y."/>
            <person name="Wang C.M."/>
            <person name="Sakai Y."/>
            <person name="Abe K."/>
            <person name="Yokota A."/>
            <person name="Yabe S."/>
        </authorList>
    </citation>
    <scope>NUCLEOTIDE SEQUENCE [LARGE SCALE GENOMIC DNA]</scope>
    <source>
        <strain evidence="1 2">W12</strain>
    </source>
</reference>
<dbReference type="EMBL" id="BKZW01000003">
    <property type="protein sequence ID" value="GER90935.1"/>
    <property type="molecule type" value="Genomic_DNA"/>
</dbReference>
<evidence type="ECO:0000313" key="2">
    <source>
        <dbReference type="Proteomes" id="UP000326912"/>
    </source>
</evidence>
<dbReference type="AlphaFoldDB" id="A0A5J4KSS3"/>
<keyword evidence="2" id="KW-1185">Reference proteome</keyword>
<organism evidence="1 2">
    <name type="scientific">Dictyobacter vulcani</name>
    <dbReference type="NCBI Taxonomy" id="2607529"/>
    <lineage>
        <taxon>Bacteria</taxon>
        <taxon>Bacillati</taxon>
        <taxon>Chloroflexota</taxon>
        <taxon>Ktedonobacteria</taxon>
        <taxon>Ktedonobacterales</taxon>
        <taxon>Dictyobacteraceae</taxon>
        <taxon>Dictyobacter</taxon>
    </lineage>
</organism>
<comment type="caution">
    <text evidence="1">The sequence shown here is derived from an EMBL/GenBank/DDBJ whole genome shotgun (WGS) entry which is preliminary data.</text>
</comment>
<proteinExistence type="predicted"/>
<sequence>MEEYKKQLLSLAELLQSFDNAATERAQVPFVVVAPAIDSFMYPFLERILQ</sequence>
<gene>
    <name evidence="1" type="ORF">KDW_50970</name>
</gene>
<dbReference type="Proteomes" id="UP000326912">
    <property type="component" value="Unassembled WGS sequence"/>
</dbReference>
<protein>
    <submittedName>
        <fullName evidence="1">Uncharacterized protein</fullName>
    </submittedName>
</protein>
<accession>A0A5J4KSS3</accession>